<protein>
    <recommendedName>
        <fullName evidence="3">Helitron helicase-like domain-containing protein</fullName>
    </recommendedName>
</protein>
<reference evidence="1" key="1">
    <citation type="journal article" date="2023" name="Science">
        <title>Genome structures resolve the early diversification of teleost fishes.</title>
        <authorList>
            <person name="Parey E."/>
            <person name="Louis A."/>
            <person name="Montfort J."/>
            <person name="Bouchez O."/>
            <person name="Roques C."/>
            <person name="Iampietro C."/>
            <person name="Lluch J."/>
            <person name="Castinel A."/>
            <person name="Donnadieu C."/>
            <person name="Desvignes T."/>
            <person name="Floi Bucao C."/>
            <person name="Jouanno E."/>
            <person name="Wen M."/>
            <person name="Mejri S."/>
            <person name="Dirks R."/>
            <person name="Jansen H."/>
            <person name="Henkel C."/>
            <person name="Chen W.J."/>
            <person name="Zahm M."/>
            <person name="Cabau C."/>
            <person name="Klopp C."/>
            <person name="Thompson A.W."/>
            <person name="Robinson-Rechavi M."/>
            <person name="Braasch I."/>
            <person name="Lecointre G."/>
            <person name="Bobe J."/>
            <person name="Postlethwait J.H."/>
            <person name="Berthelot C."/>
            <person name="Roest Crollius H."/>
            <person name="Guiguen Y."/>
        </authorList>
    </citation>
    <scope>NUCLEOTIDE SEQUENCE</scope>
    <source>
        <strain evidence="1">NC1722</strain>
    </source>
</reference>
<proteinExistence type="predicted"/>
<name>A0AAD7RF44_9TELE</name>
<accession>A0AAD7RF44</accession>
<dbReference type="EMBL" id="JAINUG010000301">
    <property type="protein sequence ID" value="KAJ8379119.1"/>
    <property type="molecule type" value="Genomic_DNA"/>
</dbReference>
<evidence type="ECO:0000313" key="2">
    <source>
        <dbReference type="Proteomes" id="UP001221898"/>
    </source>
</evidence>
<sequence>MAFPVQFPTGRNTLDEVRQVKLSPSRYFNTRLFCVDTRFAKDQSYLFFAQFVTETHMATCSMSIQTRKRKKNAGDGRRISNKMLQDKVELEKLIQNKEATRFMQPLRGTPAYWEKTLRDLHAMPIGPVEDYLFRVEFQARGSPHIHMVVWIEDASGVQDPEDCPDVIEFIDRYITCQMPDEKADPELHKIVSEVQIHSRNHSKTCRKGNVSCRFGFPSLPMDKQSSPLHPGATMKMLAGTRKKQREAKEKLKPVRDFLMDANASFEDLSDLLEKCKMIHDEYQESVKALTSGMVVMMKREPKDCWVNGYNPDLLRRGT</sequence>
<dbReference type="AlphaFoldDB" id="A0AAD7RF44"/>
<organism evidence="1 2">
    <name type="scientific">Aldrovandia affinis</name>
    <dbReference type="NCBI Taxonomy" id="143900"/>
    <lineage>
        <taxon>Eukaryota</taxon>
        <taxon>Metazoa</taxon>
        <taxon>Chordata</taxon>
        <taxon>Craniata</taxon>
        <taxon>Vertebrata</taxon>
        <taxon>Euteleostomi</taxon>
        <taxon>Actinopterygii</taxon>
        <taxon>Neopterygii</taxon>
        <taxon>Teleostei</taxon>
        <taxon>Notacanthiformes</taxon>
        <taxon>Halosauridae</taxon>
        <taxon>Aldrovandia</taxon>
    </lineage>
</organism>
<evidence type="ECO:0000313" key="1">
    <source>
        <dbReference type="EMBL" id="KAJ8379119.1"/>
    </source>
</evidence>
<evidence type="ECO:0008006" key="3">
    <source>
        <dbReference type="Google" id="ProtNLM"/>
    </source>
</evidence>
<keyword evidence="2" id="KW-1185">Reference proteome</keyword>
<gene>
    <name evidence="1" type="ORF">AAFF_G00231240</name>
</gene>
<dbReference type="Proteomes" id="UP001221898">
    <property type="component" value="Unassembled WGS sequence"/>
</dbReference>
<comment type="caution">
    <text evidence="1">The sequence shown here is derived from an EMBL/GenBank/DDBJ whole genome shotgun (WGS) entry which is preliminary data.</text>
</comment>